<dbReference type="Gene3D" id="1.10.1200.120">
    <property type="entry name" value="Large-conductance mechanosensitive channel, MscL, domain 1"/>
    <property type="match status" value="1"/>
</dbReference>
<comment type="function">
    <text evidence="9">Channel that opens in response to stretch forces in the membrane lipid bilayer. May participate in the regulation of osmotic pressure changes within the cell.</text>
</comment>
<keyword evidence="6 9" id="KW-0406">Ion transport</keyword>
<organism evidence="10 11">
    <name type="scientific">Peptococcus simiae</name>
    <dbReference type="NCBI Taxonomy" id="1643805"/>
    <lineage>
        <taxon>Bacteria</taxon>
        <taxon>Bacillati</taxon>
        <taxon>Bacillota</taxon>
        <taxon>Clostridia</taxon>
        <taxon>Eubacteriales</taxon>
        <taxon>Peptococcaceae</taxon>
        <taxon>Peptococcus</taxon>
    </lineage>
</organism>
<comment type="similarity">
    <text evidence="9">Belongs to the MscL family.</text>
</comment>
<evidence type="ECO:0000313" key="10">
    <source>
        <dbReference type="EMBL" id="MFM9414017.1"/>
    </source>
</evidence>
<evidence type="ECO:0000256" key="2">
    <source>
        <dbReference type="ARBA" id="ARBA00022448"/>
    </source>
</evidence>
<dbReference type="InterPro" id="IPR001185">
    <property type="entry name" value="MS_channel"/>
</dbReference>
<evidence type="ECO:0000256" key="7">
    <source>
        <dbReference type="ARBA" id="ARBA00023136"/>
    </source>
</evidence>
<comment type="caution">
    <text evidence="9">Lacks conserved residue(s) required for the propagation of feature annotation.</text>
</comment>
<dbReference type="NCBIfam" id="NF001843">
    <property type="entry name" value="PRK00567.1-4"/>
    <property type="match status" value="1"/>
</dbReference>
<comment type="subcellular location">
    <subcellularLocation>
        <location evidence="9">Cell membrane</location>
        <topology evidence="9">Multi-pass membrane protein</topology>
    </subcellularLocation>
    <subcellularLocation>
        <location evidence="1">Membrane</location>
        <topology evidence="1">Multi-pass membrane protein</topology>
    </subcellularLocation>
</comment>
<evidence type="ECO:0000256" key="8">
    <source>
        <dbReference type="ARBA" id="ARBA00023303"/>
    </source>
</evidence>
<proteinExistence type="inferred from homology"/>
<dbReference type="PRINTS" id="PR01264">
    <property type="entry name" value="MECHCHANNEL"/>
</dbReference>
<keyword evidence="3 9" id="KW-1003">Cell membrane</keyword>
<keyword evidence="7 9" id="KW-0472">Membrane</keyword>
<evidence type="ECO:0000256" key="1">
    <source>
        <dbReference type="ARBA" id="ARBA00004141"/>
    </source>
</evidence>
<keyword evidence="4 9" id="KW-0812">Transmembrane</keyword>
<evidence type="ECO:0000256" key="9">
    <source>
        <dbReference type="HAMAP-Rule" id="MF_00115"/>
    </source>
</evidence>
<reference evidence="10 11" key="1">
    <citation type="journal article" date="2016" name="Int. J. Syst. Evol. Microbiol.">
        <title>Peptococcus simiae sp. nov., isolated from rhesus macaque faeces and emended description of the genus Peptococcus.</title>
        <authorList>
            <person name="Shkoporov A.N."/>
            <person name="Efimov B.A."/>
            <person name="Kondova I."/>
            <person name="Ouwerling B."/>
            <person name="Chaplin A.V."/>
            <person name="Shcherbakova V.A."/>
            <person name="Langermans J.A.M."/>
        </authorList>
    </citation>
    <scope>NUCLEOTIDE SEQUENCE [LARGE SCALE GENOMIC DNA]</scope>
    <source>
        <strain evidence="10 11">M108</strain>
    </source>
</reference>
<dbReference type="InterPro" id="IPR037673">
    <property type="entry name" value="MSC/AndL"/>
</dbReference>
<dbReference type="Pfam" id="PF01741">
    <property type="entry name" value="MscL"/>
    <property type="match status" value="1"/>
</dbReference>
<sequence>MGSFVKDFRDFINQGNVVDMAVGVIIGGAFGKIVSSLVTDVIMPLIGAITGGISFSDIKYELTPAIVENGQVIQEANTLNIGTFIDTIINFLIIALCIFTVIRLLQRSKERFAKDEAPAEEALAPSTEDLLTEIRDLLKADQGKKV</sequence>
<dbReference type="NCBIfam" id="TIGR00220">
    <property type="entry name" value="mscL"/>
    <property type="match status" value="1"/>
</dbReference>
<dbReference type="Proteomes" id="UP001631949">
    <property type="component" value="Unassembled WGS sequence"/>
</dbReference>
<gene>
    <name evidence="9 10" type="primary">mscL</name>
    <name evidence="10" type="ORF">ACKQTC_06525</name>
</gene>
<dbReference type="HAMAP" id="MF_00115">
    <property type="entry name" value="MscL"/>
    <property type="match status" value="1"/>
</dbReference>
<evidence type="ECO:0000313" key="11">
    <source>
        <dbReference type="Proteomes" id="UP001631949"/>
    </source>
</evidence>
<dbReference type="EMBL" id="JBJUVG010000008">
    <property type="protein sequence ID" value="MFM9414017.1"/>
    <property type="molecule type" value="Genomic_DNA"/>
</dbReference>
<keyword evidence="8 9" id="KW-0407">Ion channel</keyword>
<dbReference type="RefSeq" id="WP_408977630.1">
    <property type="nucleotide sequence ID" value="NZ_JBJUVG010000008.1"/>
</dbReference>
<dbReference type="InterPro" id="IPR036019">
    <property type="entry name" value="MscL_channel"/>
</dbReference>
<accession>A0ABW9H0E9</accession>
<dbReference type="PANTHER" id="PTHR30266">
    <property type="entry name" value="MECHANOSENSITIVE CHANNEL MSCL"/>
    <property type="match status" value="1"/>
</dbReference>
<comment type="caution">
    <text evidence="10">The sequence shown here is derived from an EMBL/GenBank/DDBJ whole genome shotgun (WGS) entry which is preliminary data.</text>
</comment>
<name>A0ABW9H0E9_9FIRM</name>
<evidence type="ECO:0000256" key="4">
    <source>
        <dbReference type="ARBA" id="ARBA00022692"/>
    </source>
</evidence>
<dbReference type="PANTHER" id="PTHR30266:SF2">
    <property type="entry name" value="LARGE-CONDUCTANCE MECHANOSENSITIVE CHANNEL"/>
    <property type="match status" value="1"/>
</dbReference>
<comment type="subunit">
    <text evidence="9">Homopentamer.</text>
</comment>
<evidence type="ECO:0000256" key="3">
    <source>
        <dbReference type="ARBA" id="ARBA00022475"/>
    </source>
</evidence>
<evidence type="ECO:0000256" key="5">
    <source>
        <dbReference type="ARBA" id="ARBA00022989"/>
    </source>
</evidence>
<protein>
    <recommendedName>
        <fullName evidence="9">Large-conductance mechanosensitive channel</fullName>
    </recommendedName>
</protein>
<keyword evidence="5 9" id="KW-1133">Transmembrane helix</keyword>
<keyword evidence="2 9" id="KW-0813">Transport</keyword>
<evidence type="ECO:0000256" key="6">
    <source>
        <dbReference type="ARBA" id="ARBA00023065"/>
    </source>
</evidence>
<dbReference type="SUPFAM" id="SSF81330">
    <property type="entry name" value="Gated mechanosensitive channel"/>
    <property type="match status" value="1"/>
</dbReference>
<feature type="transmembrane region" description="Helical" evidence="9">
    <location>
        <begin position="87"/>
        <end position="105"/>
    </location>
</feature>
<keyword evidence="11" id="KW-1185">Reference proteome</keyword>